<evidence type="ECO:0000313" key="2">
    <source>
        <dbReference type="EMBL" id="KAF2891167.1"/>
    </source>
</evidence>
<feature type="domain" description="PiggyBac transposable element-derived protein" evidence="1">
    <location>
        <begin position="169"/>
        <end position="262"/>
    </location>
</feature>
<dbReference type="OrthoDB" id="7635181at2759"/>
<evidence type="ECO:0000313" key="3">
    <source>
        <dbReference type="Proteomes" id="UP000801492"/>
    </source>
</evidence>
<name>A0A8K0CTT2_IGNLU</name>
<dbReference type="Proteomes" id="UP000801492">
    <property type="component" value="Unassembled WGS sequence"/>
</dbReference>
<dbReference type="PANTHER" id="PTHR47272">
    <property type="entry name" value="DDE_TNP_1_7 DOMAIN-CONTAINING PROTEIN"/>
    <property type="match status" value="1"/>
</dbReference>
<gene>
    <name evidence="2" type="ORF">ILUMI_15006</name>
</gene>
<reference evidence="2" key="1">
    <citation type="submission" date="2019-08" db="EMBL/GenBank/DDBJ databases">
        <title>The genome of the North American firefly Photinus pyralis.</title>
        <authorList>
            <consortium name="Photinus pyralis genome working group"/>
            <person name="Fallon T.R."/>
            <person name="Sander Lower S.E."/>
            <person name="Weng J.-K."/>
        </authorList>
    </citation>
    <scope>NUCLEOTIDE SEQUENCE</scope>
    <source>
        <strain evidence="2">TRF0915ILg1</strain>
        <tissue evidence="2">Whole body</tissue>
    </source>
</reference>
<evidence type="ECO:0000259" key="1">
    <source>
        <dbReference type="Pfam" id="PF13843"/>
    </source>
</evidence>
<dbReference type="Pfam" id="PF13843">
    <property type="entry name" value="DDE_Tnp_1_7"/>
    <property type="match status" value="2"/>
</dbReference>
<feature type="domain" description="PiggyBac transposable element-derived protein" evidence="1">
    <location>
        <begin position="84"/>
        <end position="165"/>
    </location>
</feature>
<protein>
    <recommendedName>
        <fullName evidence="1">PiggyBac transposable element-derived protein domain-containing protein</fullName>
    </recommendedName>
</protein>
<dbReference type="AlphaFoldDB" id="A0A8K0CTT2"/>
<dbReference type="EMBL" id="VTPC01037428">
    <property type="protein sequence ID" value="KAF2891167.1"/>
    <property type="molecule type" value="Genomic_DNA"/>
</dbReference>
<proteinExistence type="predicted"/>
<keyword evidence="3" id="KW-1185">Reference proteome</keyword>
<accession>A0A8K0CTT2</accession>
<comment type="caution">
    <text evidence="2">The sequence shown here is derived from an EMBL/GenBank/DDBJ whole genome shotgun (WGS) entry which is preliminary data.</text>
</comment>
<sequence length="269" mass="31221">MHATKSECNDNMWLAKVASTRFDEMSQYEKQRPLSDKELLEIAANWDYSDDDFNASDNDKEDDEYTEEFDVNNIPIVFEDDGTKRFDAIRASLHFNDNTTAKPINDPDSDRLHKIRPVVYYLNTKFATIPFEQFLCVDEQLWFTKARLYLKVYLPIKPHKWGAENRCRLPNEPDLEASANIVVRLCRGVPPNQFYKLDFDNYYSSIPIVSCLSSIGIYPLGTVRRNRIPICKISHKYVATVNGSNISTVVWKDNRLVILVSQVNCQFKK</sequence>
<dbReference type="InterPro" id="IPR029526">
    <property type="entry name" value="PGBD"/>
</dbReference>
<organism evidence="2 3">
    <name type="scientific">Ignelater luminosus</name>
    <name type="common">Cucubano</name>
    <name type="synonym">Pyrophorus luminosus</name>
    <dbReference type="NCBI Taxonomy" id="2038154"/>
    <lineage>
        <taxon>Eukaryota</taxon>
        <taxon>Metazoa</taxon>
        <taxon>Ecdysozoa</taxon>
        <taxon>Arthropoda</taxon>
        <taxon>Hexapoda</taxon>
        <taxon>Insecta</taxon>
        <taxon>Pterygota</taxon>
        <taxon>Neoptera</taxon>
        <taxon>Endopterygota</taxon>
        <taxon>Coleoptera</taxon>
        <taxon>Polyphaga</taxon>
        <taxon>Elateriformia</taxon>
        <taxon>Elateroidea</taxon>
        <taxon>Elateridae</taxon>
        <taxon>Agrypninae</taxon>
        <taxon>Pyrophorini</taxon>
        <taxon>Ignelater</taxon>
    </lineage>
</organism>